<evidence type="ECO:0000256" key="1">
    <source>
        <dbReference type="SAM" id="MobiDB-lite"/>
    </source>
</evidence>
<evidence type="ECO:0000313" key="3">
    <source>
        <dbReference type="Proteomes" id="UP000275579"/>
    </source>
</evidence>
<dbReference type="Proteomes" id="UP000275579">
    <property type="component" value="Chromosome"/>
</dbReference>
<protein>
    <submittedName>
        <fullName evidence="2">Uncharacterized protein</fullName>
    </submittedName>
</protein>
<organism evidence="2 3">
    <name type="scientific">Streptomyces lydicus</name>
    <dbReference type="NCBI Taxonomy" id="47763"/>
    <lineage>
        <taxon>Bacteria</taxon>
        <taxon>Bacillati</taxon>
        <taxon>Actinomycetota</taxon>
        <taxon>Actinomycetes</taxon>
        <taxon>Kitasatosporales</taxon>
        <taxon>Streptomycetaceae</taxon>
        <taxon>Streptomyces</taxon>
    </lineage>
</organism>
<evidence type="ECO:0000313" key="2">
    <source>
        <dbReference type="EMBL" id="AZS75696.1"/>
    </source>
</evidence>
<proteinExistence type="predicted"/>
<dbReference type="EMBL" id="CP029042">
    <property type="protein sequence ID" value="AZS75696.1"/>
    <property type="molecule type" value="Genomic_DNA"/>
</dbReference>
<gene>
    <name evidence="2" type="ORF">DDE74_36675</name>
</gene>
<reference evidence="2 3" key="1">
    <citation type="submission" date="2018-04" db="EMBL/GenBank/DDBJ databases">
        <title>Complete genome sequences of Streptomyces lydicus strain WYEC and characterization of antagonistic properties of biological control agents.</title>
        <authorList>
            <person name="Mariita R.M."/>
            <person name="Sello J.K."/>
        </authorList>
    </citation>
    <scope>NUCLEOTIDE SEQUENCE [LARGE SCALE GENOMIC DNA]</scope>
    <source>
        <strain evidence="2 3">WYEC 108</strain>
    </source>
</reference>
<dbReference type="AlphaFoldDB" id="A0A3Q9KAM9"/>
<sequence length="163" mass="17745">MLTPGLPRQALSMSTDVSGMIECRPARLTCGPHTARRRYMALHPLQGPLDRMIDYLSDAQRLHDVIQEKLQQTTAGRRAQGRSGGGQPGKQHSSLNRAVVVAAVGALEAFNEDLALTAQPLDPQATPPSPWYQIDGRQGMVQPPQPLQPAQALLDFLPVRPDV</sequence>
<accession>A0A3Q9KAM9</accession>
<name>A0A3Q9KAM9_9ACTN</name>
<feature type="region of interest" description="Disordered" evidence="1">
    <location>
        <begin position="71"/>
        <end position="94"/>
    </location>
</feature>